<feature type="region of interest" description="Disordered" evidence="1">
    <location>
        <begin position="32"/>
        <end position="133"/>
    </location>
</feature>
<evidence type="ECO:0000313" key="4">
    <source>
        <dbReference type="Proteomes" id="UP000326757"/>
    </source>
</evidence>
<protein>
    <submittedName>
        <fullName evidence="3">Uncharacterized protein</fullName>
    </submittedName>
</protein>
<dbReference type="AlphaFoldDB" id="A0A5N6K8W2"/>
<comment type="caution">
    <text evidence="3">The sequence shown here is derived from an EMBL/GenBank/DDBJ whole genome shotgun (WGS) entry which is preliminary data.</text>
</comment>
<feature type="transmembrane region" description="Helical" evidence="2">
    <location>
        <begin position="241"/>
        <end position="260"/>
    </location>
</feature>
<evidence type="ECO:0000313" key="3">
    <source>
        <dbReference type="EMBL" id="KAB8299153.1"/>
    </source>
</evidence>
<name>A0A5N6K8W2_MONLA</name>
<keyword evidence="2" id="KW-1133">Transmembrane helix</keyword>
<keyword evidence="2" id="KW-0472">Membrane</keyword>
<sequence length="338" mass="38871">MQICSRFPPSVVEVATNSTIEYLQATTRNPAKMVGQQVQKKRNLAREKRFTSSNDAALIKEQESKRARKQRREERKKEMEREEREERQEKQRREIEKELKAEELQETKGEIQESDEKEKNADKKITKQKKRQRKGKGKKALSYIKKLSLIAFIIKTYFLALQKARQCLSNNKRSLVVFTNSTASVMEGMCSDTKKLFPTAVASIHYLYAHRADIWLITKEIFLISTTSEICIRVYSRAKHLSNIIEFFVAACIGGIGLLVSYKGPLFALVVALVILLVGAVFALGLRMRSNHLRLKMREKIAIQVAKGRSARMQARGKGALENSELDSWSKRTWELLF</sequence>
<evidence type="ECO:0000256" key="2">
    <source>
        <dbReference type="SAM" id="Phobius"/>
    </source>
</evidence>
<keyword evidence="4" id="KW-1185">Reference proteome</keyword>
<feature type="transmembrane region" description="Helical" evidence="2">
    <location>
        <begin position="266"/>
        <end position="288"/>
    </location>
</feature>
<accession>A0A5N6K8W2</accession>
<reference evidence="3 4" key="1">
    <citation type="submission" date="2019-06" db="EMBL/GenBank/DDBJ databases">
        <title>Genome Sequence of the Brown Rot Fungal Pathogen Monilinia laxa.</title>
        <authorList>
            <person name="De Miccolis Angelini R.M."/>
            <person name="Landi L."/>
            <person name="Abate D."/>
            <person name="Pollastro S."/>
            <person name="Romanazzi G."/>
            <person name="Faretra F."/>
        </authorList>
    </citation>
    <scope>NUCLEOTIDE SEQUENCE [LARGE SCALE GENOMIC DNA]</scope>
    <source>
        <strain evidence="3 4">Mlax316</strain>
    </source>
</reference>
<feature type="compositionally biased region" description="Basic and acidic residues" evidence="1">
    <location>
        <begin position="58"/>
        <end position="125"/>
    </location>
</feature>
<evidence type="ECO:0000256" key="1">
    <source>
        <dbReference type="SAM" id="MobiDB-lite"/>
    </source>
</evidence>
<proteinExistence type="predicted"/>
<keyword evidence="2" id="KW-0812">Transmembrane</keyword>
<gene>
    <name evidence="3" type="ORF">EYC80_001257</name>
</gene>
<dbReference type="EMBL" id="VIGI01000006">
    <property type="protein sequence ID" value="KAB8299153.1"/>
    <property type="molecule type" value="Genomic_DNA"/>
</dbReference>
<organism evidence="3 4">
    <name type="scientific">Monilinia laxa</name>
    <name type="common">Brown rot fungus</name>
    <name type="synonym">Sclerotinia laxa</name>
    <dbReference type="NCBI Taxonomy" id="61186"/>
    <lineage>
        <taxon>Eukaryota</taxon>
        <taxon>Fungi</taxon>
        <taxon>Dikarya</taxon>
        <taxon>Ascomycota</taxon>
        <taxon>Pezizomycotina</taxon>
        <taxon>Leotiomycetes</taxon>
        <taxon>Helotiales</taxon>
        <taxon>Sclerotiniaceae</taxon>
        <taxon>Monilinia</taxon>
    </lineage>
</organism>
<dbReference type="Proteomes" id="UP000326757">
    <property type="component" value="Unassembled WGS sequence"/>
</dbReference>